<dbReference type="Proteomes" id="UP000220797">
    <property type="component" value="Unassembled WGS sequence"/>
</dbReference>
<feature type="chain" id="PRO_5012927112" evidence="2">
    <location>
        <begin position="17"/>
        <end position="989"/>
    </location>
</feature>
<dbReference type="VEuPathDB" id="PlasmoDB:PGAL8A_00190200"/>
<evidence type="ECO:0000256" key="2">
    <source>
        <dbReference type="SAM" id="SignalP"/>
    </source>
</evidence>
<keyword evidence="2" id="KW-0732">Signal</keyword>
<dbReference type="GeneID" id="39730427"/>
<feature type="signal peptide" evidence="2">
    <location>
        <begin position="1"/>
        <end position="16"/>
    </location>
</feature>
<reference evidence="3" key="1">
    <citation type="submission" date="2015-04" db="EMBL/GenBank/DDBJ databases">
        <authorList>
            <consortium name="Pathogen Informatics"/>
        </authorList>
    </citation>
    <scope>NUCLEOTIDE SEQUENCE [LARGE SCALE GENOMIC DNA]</scope>
    <source>
        <strain evidence="3">8A</strain>
    </source>
</reference>
<comment type="caution">
    <text evidence="3">The sequence shown here is derived from an EMBL/GenBank/DDBJ whole genome shotgun (WGS) entry which is preliminary data.</text>
</comment>
<name>A0A1J1GQ03_PLAGA</name>
<protein>
    <submittedName>
        <fullName evidence="3">Surface-associated interspersed protein (SURFIN)</fullName>
    </submittedName>
</protein>
<keyword evidence="4" id="KW-1185">Reference proteome</keyword>
<dbReference type="RefSeq" id="XP_028527322.1">
    <property type="nucleotide sequence ID" value="XM_028670584.1"/>
</dbReference>
<dbReference type="EMBL" id="CVMV01000027">
    <property type="protein sequence ID" value="CRG94505.1"/>
    <property type="molecule type" value="Genomic_DNA"/>
</dbReference>
<organism evidence="3 4">
    <name type="scientific">Plasmodium gallinaceum</name>
    <dbReference type="NCBI Taxonomy" id="5849"/>
    <lineage>
        <taxon>Eukaryota</taxon>
        <taxon>Sar</taxon>
        <taxon>Alveolata</taxon>
        <taxon>Apicomplexa</taxon>
        <taxon>Aconoidasida</taxon>
        <taxon>Haemosporida</taxon>
        <taxon>Plasmodiidae</taxon>
        <taxon>Plasmodium</taxon>
        <taxon>Plasmodium (Haemamoeba)</taxon>
    </lineage>
</organism>
<dbReference type="OMA" id="NFDLQDM"/>
<feature type="compositionally biased region" description="Basic residues" evidence="1">
    <location>
        <begin position="481"/>
        <end position="490"/>
    </location>
</feature>
<evidence type="ECO:0000313" key="4">
    <source>
        <dbReference type="Proteomes" id="UP000220797"/>
    </source>
</evidence>
<feature type="compositionally biased region" description="Polar residues" evidence="1">
    <location>
        <begin position="493"/>
        <end position="506"/>
    </location>
</feature>
<sequence length="989" mass="115524">MLHINFLLLFFQYVVIKRIYTSQELENDEENFHLKIYTTDNEDKLSISKDEIKENANINLLLHLNSPSNPSNSTSHNSDCNTANLSDASYCLETNTSDLEKSSSDPKYMSSVLHNTECHSEFDTINLDDLLSIFPDKIFDSTDMNFDLQDMNFDSTDMNFDLQDMNFDLQDMNFDLQDMNFDIQDMNFDLQDVENNSQYNTNNLTVNTPNSQNSIPYLKNNSSDLENTNSISHYVETYPEYGTTHFQNMVPSFENSAFNSQNIENNSDYNTANLSDASYCLETNTSYLEKSSSDTKYMSSVLHNTECDSELNEINLDDVLSILPDTIFDSTNMNFDLQDMENNSQYSTNNLSGVTSNIKNNISNYENASSNSKNKNSNISRIIHNSEPNNINLENTFPISKDRDCGFPNINFNLQYFTPNLQYTYINLQNIPYYIQYPPTIPEKSNSSLQEVSSGSHIVSCSSNLNYYEEKNKLSHEKKKEVIRRKKKKKLNDTNSSEDNSDCTKMSTSSHVMANVKNDNGYYIRRFCLFILKNVFTVSLEEFETNIIPDMQTIYNDLKMKYNMIVEKINLNSNPFKIFIEGELKDINQDYLDNLKLQYDNIFKNKEENTEKININRELDTLVVKLTNKKVTEELLNLILYLRIFLRELNSFNKGSKLILNFVDNMMYTKLLSTNFLNPSSKNKYLFKKILKGTNDLISCIEKSHQCSYFFLDKSKVKIIREHIRSLRLNLNSFYRIADKCFEIVKSLNLSDRDHKIKVQTIFHFLSETNTLNTNCAKNIIDNHYVCGDIKVFNEILSKERNRISDFKQRTSEIFHINGDELNLNNTHLGSLLISKEKAKVKNLHNNLMKMFSFTYMHNLLNNIAKILNSPIFKYYTKKNMSERDYMNYKLSKMENFKNILRIIELNIQYITLFNSLKKNIFYFPNLIKFAKNKTNELLHILEKLREIIKKKSISDDDETEEINSSQQILYYLIQATELMNKFSIEKLK</sequence>
<gene>
    <name evidence="3" type="ORF">PGAL8A_00190200</name>
</gene>
<evidence type="ECO:0000256" key="1">
    <source>
        <dbReference type="SAM" id="MobiDB-lite"/>
    </source>
</evidence>
<dbReference type="AlphaFoldDB" id="A0A1J1GQ03"/>
<evidence type="ECO:0000313" key="3">
    <source>
        <dbReference type="EMBL" id="CRG94505.1"/>
    </source>
</evidence>
<feature type="region of interest" description="Disordered" evidence="1">
    <location>
        <begin position="478"/>
        <end position="506"/>
    </location>
</feature>
<dbReference type="OrthoDB" id="10657044at2759"/>
<accession>A0A1J1GQ03</accession>
<proteinExistence type="predicted"/>